<dbReference type="AlphaFoldDB" id="A0A084B623"/>
<sequence length="979" mass="108513">MPRLLGIRLPNRSQSQSNITEGATGGSWTRLGPGKETLFPELEKLYWEGVRGELENIIRTLCIWQRPEFSHVQIEDEEDRFVHGFDTFIDQVTKESREFAIRYGQLKETKQQNHRQADHTQYSVLLNETFKDRHAERTSTKLRSGVRRAIEELPVLQGIRQRAWTLLQAAGFLDIEKLIEHRPPLDGLGFWKRPAIPQLALAELDELSIPKLKNLCCLQPNCRDVIRGSMFVSSNKDLPTIVCENCYRSAYYGNSAFVKAYKHCILRETITPSISRRICHCKGVPHFDSSGKALALFPVDKLTKHIDVGGAGTIQCTLLKLAEIVAVAKYKGLQSIVGTQKAGQQRALSSKLASEKKSKEDSNGQDNKTRWNLKQPTTRTASSLHDSATRVAASSSTSVATEATADTDVPLFFRKFATKYPFGNVHMALRIGPLVIENGVARTKGGALVTLRERPVFHDRASLVAARSRSIAVEDTVSRDVWQQIEPPPQVHKRYKAVMKQVVGVPFTGALAQEAELEIVDDLVAASHCPFDDPGLSASDRQTILEDALEPVIEKMKKLIGSRVKAYLQSIAEQLLNPVVKLAWSATGNNCQNFCSSLLDPMLFEPLVNGPQSSPDKPLYVMSFVCPEKGYLQRGVKTKYDVPSGLTEEYLLRFHFGRHDEADVIDTNQEYWYDWGAFGGPLYKYQDLFPWDCTEAYGRYPTKCGSCNLAKHMWAFPFDSWSMASLHLVRDRHMYAPAIIDTSTTACGKGSTPQSWMRNRLTVLAAITVLSRAAVAMAATPAFSRATAWLHEDSGLRKEHPALTRVKLGGIHRAQPFSHYFESGTYSHYFLAEWALRPRQEQIATYEELRDGRVRLPDVVRGTEPHFATHEPDADVVGGFGGFGGFGDPGANDSAAASQSTLAHSPRETRAQPAEQHVDQTAAPVVEVVRVGDPVMVEATAAAAAAAEEEEEEEGEVDVAVAVDAAVAVDVAVKPEASC</sequence>
<feature type="region of interest" description="Disordered" evidence="1">
    <location>
        <begin position="888"/>
        <end position="918"/>
    </location>
</feature>
<proteinExistence type="predicted"/>
<keyword evidence="3" id="KW-1185">Reference proteome</keyword>
<evidence type="ECO:0000313" key="3">
    <source>
        <dbReference type="Proteomes" id="UP000028045"/>
    </source>
</evidence>
<name>A0A084B623_STACB</name>
<dbReference type="EMBL" id="KL647944">
    <property type="protein sequence ID" value="KEY73002.1"/>
    <property type="molecule type" value="Genomic_DNA"/>
</dbReference>
<reference evidence="2 3" key="1">
    <citation type="journal article" date="2014" name="BMC Genomics">
        <title>Comparative genome sequencing reveals chemotype-specific gene clusters in the toxigenic black mold Stachybotrys.</title>
        <authorList>
            <person name="Semeiks J."/>
            <person name="Borek D."/>
            <person name="Otwinowski Z."/>
            <person name="Grishin N.V."/>
        </authorList>
    </citation>
    <scope>NUCLEOTIDE SEQUENCE [LARGE SCALE GENOMIC DNA]</scope>
    <source>
        <strain evidence="3">CBS 109288 / IBT 7711</strain>
    </source>
</reference>
<feature type="compositionally biased region" description="Basic and acidic residues" evidence="1">
    <location>
        <begin position="353"/>
        <end position="362"/>
    </location>
</feature>
<feature type="compositionally biased region" description="Low complexity" evidence="1">
    <location>
        <begin position="389"/>
        <end position="399"/>
    </location>
</feature>
<accession>A0A084B623</accession>
<dbReference type="Proteomes" id="UP000028045">
    <property type="component" value="Unassembled WGS sequence"/>
</dbReference>
<feature type="compositionally biased region" description="Polar residues" evidence="1">
    <location>
        <begin position="364"/>
        <end position="385"/>
    </location>
</feature>
<feature type="region of interest" description="Disordered" evidence="1">
    <location>
        <begin position="348"/>
        <end position="399"/>
    </location>
</feature>
<protein>
    <submittedName>
        <fullName evidence="2">Uncharacterized protein</fullName>
    </submittedName>
</protein>
<dbReference type="OrthoDB" id="4455544at2759"/>
<dbReference type="HOGENOM" id="CLU_008907_0_0_1"/>
<evidence type="ECO:0000256" key="1">
    <source>
        <dbReference type="SAM" id="MobiDB-lite"/>
    </source>
</evidence>
<evidence type="ECO:0000313" key="2">
    <source>
        <dbReference type="EMBL" id="KEY73002.1"/>
    </source>
</evidence>
<organism evidence="2 3">
    <name type="scientific">Stachybotrys chartarum (strain CBS 109288 / IBT 7711)</name>
    <name type="common">Toxic black mold</name>
    <name type="synonym">Stilbospora chartarum</name>
    <dbReference type="NCBI Taxonomy" id="1280523"/>
    <lineage>
        <taxon>Eukaryota</taxon>
        <taxon>Fungi</taxon>
        <taxon>Dikarya</taxon>
        <taxon>Ascomycota</taxon>
        <taxon>Pezizomycotina</taxon>
        <taxon>Sordariomycetes</taxon>
        <taxon>Hypocreomycetidae</taxon>
        <taxon>Hypocreales</taxon>
        <taxon>Stachybotryaceae</taxon>
        <taxon>Stachybotrys</taxon>
    </lineage>
</organism>
<gene>
    <name evidence="2" type="ORF">S7711_04666</name>
</gene>